<organism evidence="4 5">
    <name type="scientific">Paspalum notatum var. saurae</name>
    <dbReference type="NCBI Taxonomy" id="547442"/>
    <lineage>
        <taxon>Eukaryota</taxon>
        <taxon>Viridiplantae</taxon>
        <taxon>Streptophyta</taxon>
        <taxon>Embryophyta</taxon>
        <taxon>Tracheophyta</taxon>
        <taxon>Spermatophyta</taxon>
        <taxon>Magnoliopsida</taxon>
        <taxon>Liliopsida</taxon>
        <taxon>Poales</taxon>
        <taxon>Poaceae</taxon>
        <taxon>PACMAD clade</taxon>
        <taxon>Panicoideae</taxon>
        <taxon>Andropogonodae</taxon>
        <taxon>Paspaleae</taxon>
        <taxon>Paspalinae</taxon>
        <taxon>Paspalum</taxon>
    </lineage>
</organism>
<evidence type="ECO:0000313" key="5">
    <source>
        <dbReference type="Proteomes" id="UP001341281"/>
    </source>
</evidence>
<evidence type="ECO:0000259" key="3">
    <source>
        <dbReference type="Pfam" id="PF00139"/>
    </source>
</evidence>
<proteinExistence type="inferred from homology"/>
<feature type="domain" description="Legume lectin" evidence="3">
    <location>
        <begin position="69"/>
        <end position="132"/>
    </location>
</feature>
<protein>
    <recommendedName>
        <fullName evidence="3">Legume lectin domain-containing protein</fullName>
    </recommendedName>
</protein>
<sequence length="139" mass="15164">MSNATAGSDRVELTKESRTLFGAPGWWRRRHGVLHQHVPVGPAAGLQRRLPQACQQPSNPANTYSPPPPTVGVEFDEFRNTWDPDNVGVDVNGIMSESYTALLDGSFNGTMSAWVRYDASSGELSVTLAFLDQPCQGPY</sequence>
<dbReference type="GO" id="GO:0030246">
    <property type="term" value="F:carbohydrate binding"/>
    <property type="evidence" value="ECO:0007669"/>
    <property type="project" value="UniProtKB-KW"/>
</dbReference>
<dbReference type="EMBL" id="CP144745">
    <property type="protein sequence ID" value="WVZ49293.1"/>
    <property type="molecule type" value="Genomic_DNA"/>
</dbReference>
<accession>A0AAQ3SI96</accession>
<dbReference type="PANTHER" id="PTHR32401">
    <property type="entry name" value="CONCANAVALIN A-LIKE LECTIN FAMILY PROTEIN"/>
    <property type="match status" value="1"/>
</dbReference>
<gene>
    <name evidence="4" type="ORF">U9M48_000662</name>
</gene>
<dbReference type="InterPro" id="IPR013320">
    <property type="entry name" value="ConA-like_dom_sf"/>
</dbReference>
<feature type="non-terminal residue" evidence="4">
    <location>
        <position position="1"/>
    </location>
</feature>
<dbReference type="Gene3D" id="2.60.120.200">
    <property type="match status" value="1"/>
</dbReference>
<evidence type="ECO:0000256" key="2">
    <source>
        <dbReference type="ARBA" id="ARBA00022734"/>
    </source>
</evidence>
<keyword evidence="5" id="KW-1185">Reference proteome</keyword>
<dbReference type="InterPro" id="IPR050258">
    <property type="entry name" value="Leguminous_Lectin"/>
</dbReference>
<dbReference type="InterPro" id="IPR001220">
    <property type="entry name" value="Legume_lectin_dom"/>
</dbReference>
<comment type="similarity">
    <text evidence="1">Belongs to the leguminous lectin family.</text>
</comment>
<reference evidence="4 5" key="1">
    <citation type="submission" date="2024-02" db="EMBL/GenBank/DDBJ databases">
        <title>High-quality chromosome-scale genome assembly of Pensacola bahiagrass (Paspalum notatum Flugge var. saurae).</title>
        <authorList>
            <person name="Vega J.M."/>
            <person name="Podio M."/>
            <person name="Orjuela J."/>
            <person name="Siena L.A."/>
            <person name="Pessino S.C."/>
            <person name="Combes M.C."/>
            <person name="Mariac C."/>
            <person name="Albertini E."/>
            <person name="Pupilli F."/>
            <person name="Ortiz J.P.A."/>
            <person name="Leblanc O."/>
        </authorList>
    </citation>
    <scope>NUCLEOTIDE SEQUENCE [LARGE SCALE GENOMIC DNA]</scope>
    <source>
        <strain evidence="4">R1</strain>
        <tissue evidence="4">Leaf</tissue>
    </source>
</reference>
<dbReference type="PANTHER" id="PTHR32401:SF57">
    <property type="entry name" value="OS08G0334300 PROTEIN"/>
    <property type="match status" value="1"/>
</dbReference>
<dbReference type="Proteomes" id="UP001341281">
    <property type="component" value="Chromosome 01"/>
</dbReference>
<evidence type="ECO:0000256" key="1">
    <source>
        <dbReference type="ARBA" id="ARBA00007606"/>
    </source>
</evidence>
<dbReference type="Pfam" id="PF00139">
    <property type="entry name" value="Lectin_legB"/>
    <property type="match status" value="1"/>
</dbReference>
<name>A0AAQ3SI96_PASNO</name>
<evidence type="ECO:0000313" key="4">
    <source>
        <dbReference type="EMBL" id="WVZ49293.1"/>
    </source>
</evidence>
<dbReference type="AlphaFoldDB" id="A0AAQ3SI96"/>
<dbReference type="SUPFAM" id="SSF49899">
    <property type="entry name" value="Concanavalin A-like lectins/glucanases"/>
    <property type="match status" value="1"/>
</dbReference>
<keyword evidence="2" id="KW-0430">Lectin</keyword>